<dbReference type="EMBL" id="JABSTR010000001">
    <property type="protein sequence ID" value="KAH9362495.1"/>
    <property type="molecule type" value="Genomic_DNA"/>
</dbReference>
<keyword evidence="21" id="KW-1185">Reference proteome</keyword>
<evidence type="ECO:0000256" key="3">
    <source>
        <dbReference type="ARBA" id="ARBA00022786"/>
    </source>
</evidence>
<feature type="domain" description="UBC core" evidence="19">
    <location>
        <begin position="7"/>
        <end position="151"/>
    </location>
</feature>
<evidence type="ECO:0000256" key="11">
    <source>
        <dbReference type="ARBA" id="ARBA00072436"/>
    </source>
</evidence>
<comment type="similarity">
    <text evidence="17">Belongs to the ubiquitin-conjugating enzyme family.</text>
</comment>
<dbReference type="GO" id="GO:0061631">
    <property type="term" value="F:ubiquitin conjugating enzyme activity"/>
    <property type="evidence" value="ECO:0007669"/>
    <property type="project" value="UniProtKB-EC"/>
</dbReference>
<dbReference type="PROSITE" id="PS00183">
    <property type="entry name" value="UBC_1"/>
    <property type="match status" value="1"/>
</dbReference>
<keyword evidence="2 17" id="KW-0547">Nucleotide-binding</keyword>
<evidence type="ECO:0000256" key="14">
    <source>
        <dbReference type="ARBA" id="ARBA00078369"/>
    </source>
</evidence>
<dbReference type="SMART" id="SM00212">
    <property type="entry name" value="UBCc"/>
    <property type="match status" value="1"/>
</dbReference>
<dbReference type="InterPro" id="IPR016135">
    <property type="entry name" value="UBQ-conjugating_enzyme/RWD"/>
</dbReference>
<evidence type="ECO:0000256" key="5">
    <source>
        <dbReference type="ARBA" id="ARBA00022843"/>
    </source>
</evidence>
<evidence type="ECO:0000256" key="16">
    <source>
        <dbReference type="PROSITE-ProRule" id="PRU10133"/>
    </source>
</evidence>
<keyword evidence="3 17" id="KW-0833">Ubl conjugation pathway</keyword>
<dbReference type="PROSITE" id="PS50127">
    <property type="entry name" value="UBC_2"/>
    <property type="match status" value="1"/>
</dbReference>
<dbReference type="VEuPathDB" id="VectorBase:HLOH_051513"/>
<keyword evidence="6" id="KW-0007">Acetylation</keyword>
<comment type="subunit">
    <text evidence="10">Interacts with MAEA and WDR26, components of the CTLH complex that contains GID4, RANBP9 and/or RANBP10, MKLN1, MAEA, RMND5A (or alternatively its paralog RMND5B), GID8, ARMC8, WDR26 and YPEL5.</text>
</comment>
<dbReference type="Pfam" id="PF00179">
    <property type="entry name" value="UQ_con"/>
    <property type="match status" value="1"/>
</dbReference>
<feature type="compositionally biased region" description="Low complexity" evidence="18">
    <location>
        <begin position="152"/>
        <end position="171"/>
    </location>
</feature>
<feature type="region of interest" description="Disordered" evidence="18">
    <location>
        <begin position="152"/>
        <end position="199"/>
    </location>
</feature>
<evidence type="ECO:0000256" key="15">
    <source>
        <dbReference type="ARBA" id="ARBA00082119"/>
    </source>
</evidence>
<feature type="active site" description="Glycyl thioester intermediate" evidence="16">
    <location>
        <position position="88"/>
    </location>
</feature>
<dbReference type="Gene3D" id="3.10.110.10">
    <property type="entry name" value="Ubiquitin Conjugating Enzyme"/>
    <property type="match status" value="1"/>
</dbReference>
<dbReference type="InterPro" id="IPR023313">
    <property type="entry name" value="UBQ-conjugating_AS"/>
</dbReference>
<dbReference type="GO" id="GO:0005524">
    <property type="term" value="F:ATP binding"/>
    <property type="evidence" value="ECO:0007669"/>
    <property type="project" value="UniProtKB-UniRule"/>
</dbReference>
<dbReference type="AlphaFoldDB" id="A0A9J6FI49"/>
<keyword evidence="1" id="KW-0808">Transferase</keyword>
<comment type="caution">
    <text evidence="20">The sequence shown here is derived from an EMBL/GenBank/DDBJ whole genome shotgun (WGS) entry which is preliminary data.</text>
</comment>
<name>A0A9J6FI49_HAELO</name>
<dbReference type="CDD" id="cd23797">
    <property type="entry name" value="UBCc_UBE2H"/>
    <property type="match status" value="1"/>
</dbReference>
<keyword evidence="4 17" id="KW-0067">ATP-binding</keyword>
<evidence type="ECO:0000256" key="17">
    <source>
        <dbReference type="RuleBase" id="RU362109"/>
    </source>
</evidence>
<gene>
    <name evidence="20" type="ORF">HPB48_015591</name>
</gene>
<dbReference type="FunFam" id="3.10.110.10:FF:000078">
    <property type="entry name" value="ubiquitin-conjugating enzyme E2 H isoform X2"/>
    <property type="match status" value="1"/>
</dbReference>
<dbReference type="PANTHER" id="PTHR24068">
    <property type="entry name" value="UBIQUITIN-CONJUGATING ENZYME E2"/>
    <property type="match status" value="1"/>
</dbReference>
<evidence type="ECO:0000256" key="13">
    <source>
        <dbReference type="ARBA" id="ARBA00077502"/>
    </source>
</evidence>
<organism evidence="20 21">
    <name type="scientific">Haemaphysalis longicornis</name>
    <name type="common">Bush tick</name>
    <dbReference type="NCBI Taxonomy" id="44386"/>
    <lineage>
        <taxon>Eukaryota</taxon>
        <taxon>Metazoa</taxon>
        <taxon>Ecdysozoa</taxon>
        <taxon>Arthropoda</taxon>
        <taxon>Chelicerata</taxon>
        <taxon>Arachnida</taxon>
        <taxon>Acari</taxon>
        <taxon>Parasitiformes</taxon>
        <taxon>Ixodida</taxon>
        <taxon>Ixodoidea</taxon>
        <taxon>Ixodidae</taxon>
        <taxon>Haemaphysalinae</taxon>
        <taxon>Haemaphysalis</taxon>
    </lineage>
</organism>
<evidence type="ECO:0000256" key="1">
    <source>
        <dbReference type="ARBA" id="ARBA00022679"/>
    </source>
</evidence>
<dbReference type="SUPFAM" id="SSF54495">
    <property type="entry name" value="UBC-like"/>
    <property type="match status" value="1"/>
</dbReference>
<evidence type="ECO:0000256" key="6">
    <source>
        <dbReference type="ARBA" id="ARBA00022990"/>
    </source>
</evidence>
<evidence type="ECO:0000256" key="9">
    <source>
        <dbReference type="ARBA" id="ARBA00060202"/>
    </source>
</evidence>
<evidence type="ECO:0000256" key="4">
    <source>
        <dbReference type="ARBA" id="ARBA00022840"/>
    </source>
</evidence>
<dbReference type="OrthoDB" id="269518at2759"/>
<evidence type="ECO:0000256" key="18">
    <source>
        <dbReference type="SAM" id="MobiDB-lite"/>
    </source>
</evidence>
<evidence type="ECO:0000256" key="12">
    <source>
        <dbReference type="ARBA" id="ARBA00076312"/>
    </source>
</evidence>
<dbReference type="InterPro" id="IPR000608">
    <property type="entry name" value="UBC"/>
</dbReference>
<dbReference type="EC" id="2.3.2.24" evidence="8"/>
<evidence type="ECO:0000313" key="21">
    <source>
        <dbReference type="Proteomes" id="UP000821853"/>
    </source>
</evidence>
<evidence type="ECO:0000256" key="8">
    <source>
        <dbReference type="ARBA" id="ARBA00039076"/>
    </source>
</evidence>
<accession>A0A9J6FI49</accession>
<keyword evidence="5" id="KW-0832">Ubl conjugation</keyword>
<reference evidence="20 21" key="1">
    <citation type="journal article" date="2020" name="Cell">
        <title>Large-Scale Comparative Analyses of Tick Genomes Elucidate Their Genetic Diversity and Vector Capacities.</title>
        <authorList>
            <consortium name="Tick Genome and Microbiome Consortium (TIGMIC)"/>
            <person name="Jia N."/>
            <person name="Wang J."/>
            <person name="Shi W."/>
            <person name="Du L."/>
            <person name="Sun Y."/>
            <person name="Zhan W."/>
            <person name="Jiang J.F."/>
            <person name="Wang Q."/>
            <person name="Zhang B."/>
            <person name="Ji P."/>
            <person name="Bell-Sakyi L."/>
            <person name="Cui X.M."/>
            <person name="Yuan T.T."/>
            <person name="Jiang B.G."/>
            <person name="Yang W.F."/>
            <person name="Lam T.T."/>
            <person name="Chang Q.C."/>
            <person name="Ding S.J."/>
            <person name="Wang X.J."/>
            <person name="Zhu J.G."/>
            <person name="Ruan X.D."/>
            <person name="Zhao L."/>
            <person name="Wei J.T."/>
            <person name="Ye R.Z."/>
            <person name="Que T.C."/>
            <person name="Du C.H."/>
            <person name="Zhou Y.H."/>
            <person name="Cheng J.X."/>
            <person name="Dai P.F."/>
            <person name="Guo W.B."/>
            <person name="Han X.H."/>
            <person name="Huang E.J."/>
            <person name="Li L.F."/>
            <person name="Wei W."/>
            <person name="Gao Y.C."/>
            <person name="Liu J.Z."/>
            <person name="Shao H.Z."/>
            <person name="Wang X."/>
            <person name="Wang C.C."/>
            <person name="Yang T.C."/>
            <person name="Huo Q.B."/>
            <person name="Li W."/>
            <person name="Chen H.Y."/>
            <person name="Chen S.E."/>
            <person name="Zhou L.G."/>
            <person name="Ni X.B."/>
            <person name="Tian J.H."/>
            <person name="Sheng Y."/>
            <person name="Liu T."/>
            <person name="Pan Y.S."/>
            <person name="Xia L.Y."/>
            <person name="Li J."/>
            <person name="Zhao F."/>
            <person name="Cao W.C."/>
        </authorList>
    </citation>
    <scope>NUCLEOTIDE SEQUENCE [LARGE SCALE GENOMIC DNA]</scope>
    <source>
        <strain evidence="20">HaeL-2018</strain>
    </source>
</reference>
<protein>
    <recommendedName>
        <fullName evidence="11">Ubiquitin-conjugating enzyme E2 H</fullName>
        <ecNumber evidence="8">2.3.2.24</ecNumber>
    </recommendedName>
    <alternativeName>
        <fullName evidence="14">(E3-independent) E2 ubiquitin-conjugating enzyme H</fullName>
    </alternativeName>
    <alternativeName>
        <fullName evidence="12">E2 ubiquitin-conjugating enzyme H</fullName>
    </alternativeName>
    <alternativeName>
        <fullName evidence="15">Ubiquitin carrier protein H</fullName>
    </alternativeName>
    <alternativeName>
        <fullName evidence="13">Ubiquitin-protein ligase H</fullName>
    </alternativeName>
</protein>
<comment type="function">
    <text evidence="9">Accepts ubiquitin from the E1 complex and catalyzes its covalent attachment to other proteins. E2 ubiquitin conjugating enzyme that transfers ubiquitin to MAEA, a core component of the CTLH E3 ubiquitin-protein ligase complex. In vitro catalyzes 'Lys-11'- and 'Lys-48'-linked polyubiquitination. Capable, in vitro, to ubiquitinate histone H2A.</text>
</comment>
<dbReference type="Proteomes" id="UP000821853">
    <property type="component" value="Chromosome 1"/>
</dbReference>
<evidence type="ECO:0000256" key="10">
    <source>
        <dbReference type="ARBA" id="ARBA00063081"/>
    </source>
</evidence>
<evidence type="ECO:0000259" key="19">
    <source>
        <dbReference type="PROSITE" id="PS50127"/>
    </source>
</evidence>
<sequence length="199" mass="22778">MATFQGPGTRRMKTDIMRLAQSKHEVTLLDDQNKFVVKLHGQSGTAYESGVWKIKVSLLDQYLFKPPLIQFMNKIFHPNVDEKSGLVCVDVIRQTWTSMYNLRNILENFRPQLLTYPNPGDPINCEAGKLFLSNADVFKKAVKEHIQKYATEAAVQEQEQEPSSSESSLSEVSDDEEEKEWPEDHDTSPTALQFKRSKL</sequence>
<evidence type="ECO:0000313" key="20">
    <source>
        <dbReference type="EMBL" id="KAH9362495.1"/>
    </source>
</evidence>
<feature type="compositionally biased region" description="Acidic residues" evidence="18">
    <location>
        <begin position="172"/>
        <end position="181"/>
    </location>
</feature>
<comment type="catalytic activity">
    <reaction evidence="7">
        <text>S-ubiquitinyl-[E1 ubiquitin-activating enzyme]-L-cysteine + [acceptor protein]-L-lysine = [E1 ubiquitin-activating enzyme]-L-cysteine + N(6)-monoubiquitinyl-[acceptor protein]-L-lysine.</text>
        <dbReference type="EC" id="2.3.2.24"/>
    </reaction>
</comment>
<evidence type="ECO:0000256" key="2">
    <source>
        <dbReference type="ARBA" id="ARBA00022741"/>
    </source>
</evidence>
<evidence type="ECO:0000256" key="7">
    <source>
        <dbReference type="ARBA" id="ARBA00035845"/>
    </source>
</evidence>
<proteinExistence type="inferred from homology"/>
<dbReference type="OMA" id="LATWHDS"/>